<dbReference type="NCBIfam" id="TIGR04056">
    <property type="entry name" value="OMP_RagA_SusC"/>
    <property type="match status" value="1"/>
</dbReference>
<dbReference type="EMBL" id="RAQH01000005">
    <property type="protein sequence ID" value="RKE87123.1"/>
    <property type="molecule type" value="Genomic_DNA"/>
</dbReference>
<dbReference type="OrthoDB" id="9768177at2"/>
<dbReference type="GO" id="GO:0009279">
    <property type="term" value="C:cell outer membrane"/>
    <property type="evidence" value="ECO:0007669"/>
    <property type="project" value="UniProtKB-SubCell"/>
</dbReference>
<reference evidence="16" key="3">
    <citation type="journal article" date="2019" name="Int. J. Syst. Evol. Microbiol.">
        <title>The Global Catalogue of Microorganisms (GCM) 10K type strain sequencing project: providing services to taxonomists for standard genome sequencing and annotation.</title>
        <authorList>
            <consortium name="The Broad Institute Genomics Platform"/>
            <consortium name="The Broad Institute Genome Sequencing Center for Infectious Disease"/>
            <person name="Wu L."/>
            <person name="Ma J."/>
        </authorList>
    </citation>
    <scope>NUCLEOTIDE SEQUENCE [LARGE SCALE GENOMIC DNA]</scope>
    <source>
        <strain evidence="16">CCM 8490</strain>
    </source>
</reference>
<evidence type="ECO:0000256" key="8">
    <source>
        <dbReference type="PROSITE-ProRule" id="PRU01360"/>
    </source>
</evidence>
<reference evidence="13" key="4">
    <citation type="submission" date="2024-05" db="EMBL/GenBank/DDBJ databases">
        <authorList>
            <person name="Sun Q."/>
            <person name="Sedlacek I."/>
        </authorList>
    </citation>
    <scope>NUCLEOTIDE SEQUENCE</scope>
    <source>
        <strain evidence="13">CCM 8490</strain>
    </source>
</reference>
<dbReference type="PROSITE" id="PS52016">
    <property type="entry name" value="TONB_DEPENDENT_REC_3"/>
    <property type="match status" value="1"/>
</dbReference>
<evidence type="ECO:0000256" key="2">
    <source>
        <dbReference type="ARBA" id="ARBA00022448"/>
    </source>
</evidence>
<feature type="domain" description="TonB-dependent receptor plug" evidence="12">
    <location>
        <begin position="56"/>
        <end position="163"/>
    </location>
</feature>
<evidence type="ECO:0000256" key="6">
    <source>
        <dbReference type="ARBA" id="ARBA00023136"/>
    </source>
</evidence>
<dbReference type="Pfam" id="PF07715">
    <property type="entry name" value="Plug"/>
    <property type="match status" value="1"/>
</dbReference>
<dbReference type="InterPro" id="IPR037066">
    <property type="entry name" value="Plug_dom_sf"/>
</dbReference>
<dbReference type="InterPro" id="IPR039426">
    <property type="entry name" value="TonB-dep_rcpt-like"/>
</dbReference>
<dbReference type="EMBL" id="BMCW01000004">
    <property type="protein sequence ID" value="GGG58425.1"/>
    <property type="molecule type" value="Genomic_DNA"/>
</dbReference>
<evidence type="ECO:0000256" key="1">
    <source>
        <dbReference type="ARBA" id="ARBA00004571"/>
    </source>
</evidence>
<keyword evidence="4 8" id="KW-0812">Transmembrane</keyword>
<keyword evidence="5 9" id="KW-0798">TonB box</keyword>
<keyword evidence="2 8" id="KW-0813">Transport</keyword>
<reference evidence="14 15" key="2">
    <citation type="submission" date="2018-09" db="EMBL/GenBank/DDBJ databases">
        <title>Genomic Encyclopedia of Archaeal and Bacterial Type Strains, Phase II (KMG-II): from individual species to whole genera.</title>
        <authorList>
            <person name="Goeker M."/>
        </authorList>
    </citation>
    <scope>NUCLEOTIDE SEQUENCE [LARGE SCALE GENOMIC DNA]</scope>
    <source>
        <strain evidence="14 15">DSM 27620</strain>
    </source>
</reference>
<accession>A0A420D8S0</accession>
<comment type="similarity">
    <text evidence="8 9">Belongs to the TonB-dependent receptor family.</text>
</comment>
<dbReference type="Gene3D" id="2.40.170.20">
    <property type="entry name" value="TonB-dependent receptor, beta-barrel domain"/>
    <property type="match status" value="1"/>
</dbReference>
<evidence type="ECO:0000256" key="10">
    <source>
        <dbReference type="SAM" id="SignalP"/>
    </source>
</evidence>
<name>A0A420D8S0_9FLAO</name>
<keyword evidence="10" id="KW-0732">Signal</keyword>
<keyword evidence="6 8" id="KW-0472">Membrane</keyword>
<evidence type="ECO:0000313" key="13">
    <source>
        <dbReference type="EMBL" id="GGG58425.1"/>
    </source>
</evidence>
<dbReference type="FunFam" id="2.170.130.10:FF:000008">
    <property type="entry name" value="SusC/RagA family TonB-linked outer membrane protein"/>
    <property type="match status" value="1"/>
</dbReference>
<evidence type="ECO:0000313" key="16">
    <source>
        <dbReference type="Proteomes" id="UP000658202"/>
    </source>
</evidence>
<evidence type="ECO:0000256" key="9">
    <source>
        <dbReference type="RuleBase" id="RU003357"/>
    </source>
</evidence>
<dbReference type="NCBIfam" id="TIGR04057">
    <property type="entry name" value="SusC_RagA_signa"/>
    <property type="match status" value="1"/>
</dbReference>
<keyword evidence="7 8" id="KW-0998">Cell outer membrane</keyword>
<reference evidence="13" key="1">
    <citation type="journal article" date="2014" name="Int. J. Syst. Evol. Microbiol.">
        <title>Complete genome of a new Firmicutes species belonging to the dominant human colonic microbiota ('Ruminococcus bicirculans') reveals two chromosomes and a selective capacity to utilize plant glucans.</title>
        <authorList>
            <consortium name="NISC Comparative Sequencing Program"/>
            <person name="Wegmann U."/>
            <person name="Louis P."/>
            <person name="Goesmann A."/>
            <person name="Henrissat B."/>
            <person name="Duncan S.H."/>
            <person name="Flint H.J."/>
        </authorList>
    </citation>
    <scope>NUCLEOTIDE SEQUENCE</scope>
    <source>
        <strain evidence="13">CCM 8490</strain>
    </source>
</reference>
<evidence type="ECO:0000256" key="7">
    <source>
        <dbReference type="ARBA" id="ARBA00023237"/>
    </source>
</evidence>
<dbReference type="SUPFAM" id="SSF56935">
    <property type="entry name" value="Porins"/>
    <property type="match status" value="1"/>
</dbReference>
<dbReference type="InterPro" id="IPR000531">
    <property type="entry name" value="Beta-barrel_TonB"/>
</dbReference>
<feature type="domain" description="TonB-dependent receptor-like beta-barrel" evidence="11">
    <location>
        <begin position="354"/>
        <end position="769"/>
    </location>
</feature>
<evidence type="ECO:0000256" key="5">
    <source>
        <dbReference type="ARBA" id="ARBA00023077"/>
    </source>
</evidence>
<dbReference type="InterPro" id="IPR012910">
    <property type="entry name" value="Plug_dom"/>
</dbReference>
<organism evidence="14 15">
    <name type="scientific">Epilithonimonas arachidiradicis</name>
    <dbReference type="NCBI Taxonomy" id="1617282"/>
    <lineage>
        <taxon>Bacteria</taxon>
        <taxon>Pseudomonadati</taxon>
        <taxon>Bacteroidota</taxon>
        <taxon>Flavobacteriia</taxon>
        <taxon>Flavobacteriales</taxon>
        <taxon>Weeksellaceae</taxon>
        <taxon>Chryseobacterium group</taxon>
        <taxon>Epilithonimonas</taxon>
    </lineage>
</organism>
<keyword evidence="16" id="KW-1185">Reference proteome</keyword>
<dbReference type="Proteomes" id="UP000658202">
    <property type="component" value="Unassembled WGS sequence"/>
</dbReference>
<dbReference type="AlphaFoldDB" id="A0A420D8S0"/>
<evidence type="ECO:0000256" key="4">
    <source>
        <dbReference type="ARBA" id="ARBA00022692"/>
    </source>
</evidence>
<proteinExistence type="inferred from homology"/>
<protein>
    <submittedName>
        <fullName evidence="13">SusC/RagA family TonB-linked outer membrane protein</fullName>
    </submittedName>
    <submittedName>
        <fullName evidence="14">TonB-linked SusC/RagA family outer membrane protein</fullName>
    </submittedName>
</protein>
<evidence type="ECO:0000259" key="11">
    <source>
        <dbReference type="Pfam" id="PF00593"/>
    </source>
</evidence>
<dbReference type="Proteomes" id="UP000285906">
    <property type="component" value="Unassembled WGS sequence"/>
</dbReference>
<evidence type="ECO:0000259" key="12">
    <source>
        <dbReference type="Pfam" id="PF07715"/>
    </source>
</evidence>
<sequence>MSLIIKHKAIKGIVFPAFLLSSAFLAGQQETVSDTAKVSTKVIDEVVVIGYGTVKKSDLTGSVSSVSAKELAATPAMNALQALQGRAAGLNIVTASGAPGANANVTIRGGASITQGTEPLYIVDGFQLDNALNVINPNDIESIDVLKGASAIAIYGARGSNGIIVIKTKGGKKGKTIINYNNFTSFDTLSKKLDMMSNAEDYVKYQYEMANLAGRTAQWSNYFDNNLPPETPGFYTGVFNRINERYANAPTLDWQKKMLGGSGLTTNHNFNFSVGTEKTQAFVSYNYNKQDGLLSNFSETRNSLRTNITSELYKGIRVDFNSVFNTNSLNGGGAYSGMKKILLQPISGGTRFSLDQLFNTQTYGDFTALDPSFDTENPFVELQASTSNARTRNFVANTGLEIDFLKNFTFRTAGQYNWRSVKSTSFSDENSRANLTDPTTTGINGKIGNSESYGYQITNTVTYNNTFGDKHKLNALIGQELVYSQSESNNMTLIKFPFPNFGLDDISTATVSDKSTDRSSTSLLSYFGRVTYNYDDRYLLTATVRRDGSSKFGEKNKWGFFPSVAAAWRTSQESFWQNSKINNVINDLKFRVEYGVTGNNDIGNNLFLTTYSITDYPMNNTPGTPAYVTSSNLGNPFLKWEELKSTNIGVDLALFNSRIRLTSEWYNNNVSDMLLQAVLPASSGYSRQYQNIGNMRNRGIEFTLNTINWRSENFRWSTDFNIGHNRSKVLSLERGRDSRTFSVGSNRAGVVTYYATVGEQLGEMYGYVYQGIYTTDDFIQNANGSLTLKDGVVKPATGTPKPGDIKFAADNEAGDQFTRKMVKIGDATPDFIGGISNNFSYKGFDLAVFMKFSVGGDVYNATKHSLSPYALFQNVPSEFGNNFYHLIDPNTGQQTMNLARLKELNPNEDSRLWSLSNTNTQTITYPSSYYVEDGSYLRIAQLTLGYSLPKNFLRDIMVTNARIYVTVNNLATITGYSGFDPEVSAASGVAVTPGYDSSTYPRSRSYVLGINLTF</sequence>
<keyword evidence="3 8" id="KW-1134">Transmembrane beta strand</keyword>
<comment type="caution">
    <text evidence="14">The sequence shown here is derived from an EMBL/GenBank/DDBJ whole genome shotgun (WGS) entry which is preliminary data.</text>
</comment>
<evidence type="ECO:0000313" key="14">
    <source>
        <dbReference type="EMBL" id="RKE87123.1"/>
    </source>
</evidence>
<evidence type="ECO:0000256" key="3">
    <source>
        <dbReference type="ARBA" id="ARBA00022452"/>
    </source>
</evidence>
<gene>
    <name evidence="14" type="ORF">BXY58_1993</name>
    <name evidence="13" type="ORF">GCM10007332_20190</name>
</gene>
<dbReference type="InterPro" id="IPR023996">
    <property type="entry name" value="TonB-dep_OMP_SusC/RagA"/>
</dbReference>
<dbReference type="Pfam" id="PF00593">
    <property type="entry name" value="TonB_dep_Rec_b-barrel"/>
    <property type="match status" value="1"/>
</dbReference>
<dbReference type="InterPro" id="IPR023997">
    <property type="entry name" value="TonB-dep_OMP_SusC/RagA_CS"/>
</dbReference>
<feature type="chain" id="PRO_5019462255" evidence="10">
    <location>
        <begin position="27"/>
        <end position="1014"/>
    </location>
</feature>
<dbReference type="Gene3D" id="2.170.130.10">
    <property type="entry name" value="TonB-dependent receptor, plug domain"/>
    <property type="match status" value="1"/>
</dbReference>
<evidence type="ECO:0000313" key="15">
    <source>
        <dbReference type="Proteomes" id="UP000285906"/>
    </source>
</evidence>
<dbReference type="InterPro" id="IPR036942">
    <property type="entry name" value="Beta-barrel_TonB_sf"/>
</dbReference>
<comment type="subcellular location">
    <subcellularLocation>
        <location evidence="1 8">Cell outer membrane</location>
        <topology evidence="1 8">Multi-pass membrane protein</topology>
    </subcellularLocation>
</comment>
<dbReference type="RefSeq" id="WP_120213636.1">
    <property type="nucleotide sequence ID" value="NZ_BMCW01000004.1"/>
</dbReference>
<feature type="signal peptide" evidence="10">
    <location>
        <begin position="1"/>
        <end position="26"/>
    </location>
</feature>